<organism evidence="1 2">
    <name type="scientific">Pseudochryseolinea flava</name>
    <dbReference type="NCBI Taxonomy" id="2059302"/>
    <lineage>
        <taxon>Bacteria</taxon>
        <taxon>Pseudomonadati</taxon>
        <taxon>Bacteroidota</taxon>
        <taxon>Cytophagia</taxon>
        <taxon>Cytophagales</taxon>
        <taxon>Fulvivirgaceae</taxon>
        <taxon>Pseudochryseolinea</taxon>
    </lineage>
</organism>
<comment type="caution">
    <text evidence="1">The sequence shown here is derived from an EMBL/GenBank/DDBJ whole genome shotgun (WGS) entry which is preliminary data.</text>
</comment>
<gene>
    <name evidence="1" type="ORF">DQQ10_11695</name>
</gene>
<sequence>MLIKKLAVPLINEKILLQAEFCQIVTAGLSDEGFDFIASRLPTKCKVELVTGLDEVTSPKVLWRIWKHFTDRISLRIYTKNPLHANTFIIQLPFRKTVAYIGSGSLTFEGLKDHEEVFYKVADVKEIENLKSWFVGYFEFGEPITEEIIKEYDLIYPTLMKRLIASRRDKEEALAIASRAFNWDQFKFRNQFFKKEDYLVLSNEKASSISPIFQTEREQLREKLLQVHELIKRDVSLMKISTVGDSVSTITPQYEKPVKEIYLSYGRREAEMKKFSLHASQDEFAQLQIALRQRELAVRLVVGVAGMEGIDRPFFHQQMTDESFRAVIYKDIVALGSPYWIDIVGKRIDVGSFKDEKALHAFTQQDDFRFSTFSIGRNFSPGDVAISSDQLPITLAGELNKMLGIYQRVMRS</sequence>
<dbReference type="AlphaFoldDB" id="A0A364Y2H7"/>
<dbReference type="RefSeq" id="WP_112747055.1">
    <property type="nucleotide sequence ID" value="NZ_QMFY01000005.1"/>
</dbReference>
<dbReference type="EMBL" id="QMFY01000005">
    <property type="protein sequence ID" value="RAW00899.1"/>
    <property type="molecule type" value="Genomic_DNA"/>
</dbReference>
<dbReference type="Proteomes" id="UP000251889">
    <property type="component" value="Unassembled WGS sequence"/>
</dbReference>
<dbReference type="OrthoDB" id="5894983at2"/>
<keyword evidence="2" id="KW-1185">Reference proteome</keyword>
<evidence type="ECO:0008006" key="3">
    <source>
        <dbReference type="Google" id="ProtNLM"/>
    </source>
</evidence>
<protein>
    <recommendedName>
        <fullName evidence="3">Phospholipase D-like domain-containing protein</fullName>
    </recommendedName>
</protein>
<reference evidence="1 2" key="1">
    <citation type="submission" date="2018-06" db="EMBL/GenBank/DDBJ databases">
        <title>Chryseolinea flavus sp. nov., a member of the phylum Bacteroidetes isolated from soil.</title>
        <authorList>
            <person name="Li Y."/>
            <person name="Wang J."/>
        </authorList>
    </citation>
    <scope>NUCLEOTIDE SEQUENCE [LARGE SCALE GENOMIC DNA]</scope>
    <source>
        <strain evidence="1 2">SDU1-6</strain>
    </source>
</reference>
<accession>A0A364Y2H7</accession>
<proteinExistence type="predicted"/>
<evidence type="ECO:0000313" key="2">
    <source>
        <dbReference type="Proteomes" id="UP000251889"/>
    </source>
</evidence>
<evidence type="ECO:0000313" key="1">
    <source>
        <dbReference type="EMBL" id="RAW00899.1"/>
    </source>
</evidence>
<name>A0A364Y2H7_9BACT</name>